<feature type="compositionally biased region" description="Basic and acidic residues" evidence="1">
    <location>
        <begin position="384"/>
        <end position="397"/>
    </location>
</feature>
<feature type="region of interest" description="Disordered" evidence="1">
    <location>
        <begin position="134"/>
        <end position="291"/>
    </location>
</feature>
<feature type="compositionally biased region" description="Basic and acidic residues" evidence="1">
    <location>
        <begin position="193"/>
        <end position="224"/>
    </location>
</feature>
<feature type="compositionally biased region" description="Basic and acidic residues" evidence="1">
    <location>
        <begin position="134"/>
        <end position="144"/>
    </location>
</feature>
<protein>
    <submittedName>
        <fullName evidence="2">Uncharacterized protein</fullName>
    </submittedName>
</protein>
<feature type="compositionally biased region" description="Acidic residues" evidence="1">
    <location>
        <begin position="271"/>
        <end position="288"/>
    </location>
</feature>
<proteinExistence type="predicted"/>
<dbReference type="AlphaFoldDB" id="A0A1B6KK20"/>
<feature type="region of interest" description="Disordered" evidence="1">
    <location>
        <begin position="304"/>
        <end position="430"/>
    </location>
</feature>
<evidence type="ECO:0000256" key="1">
    <source>
        <dbReference type="SAM" id="MobiDB-lite"/>
    </source>
</evidence>
<feature type="compositionally biased region" description="Polar residues" evidence="1">
    <location>
        <begin position="230"/>
        <end position="247"/>
    </location>
</feature>
<organism evidence="2">
    <name type="scientific">Graphocephala atropunctata</name>
    <dbReference type="NCBI Taxonomy" id="36148"/>
    <lineage>
        <taxon>Eukaryota</taxon>
        <taxon>Metazoa</taxon>
        <taxon>Ecdysozoa</taxon>
        <taxon>Arthropoda</taxon>
        <taxon>Hexapoda</taxon>
        <taxon>Insecta</taxon>
        <taxon>Pterygota</taxon>
        <taxon>Neoptera</taxon>
        <taxon>Paraneoptera</taxon>
        <taxon>Hemiptera</taxon>
        <taxon>Auchenorrhyncha</taxon>
        <taxon>Membracoidea</taxon>
        <taxon>Cicadellidae</taxon>
        <taxon>Cicadellinae</taxon>
        <taxon>Cicadellini</taxon>
        <taxon>Graphocephala</taxon>
    </lineage>
</organism>
<feature type="compositionally biased region" description="Basic and acidic residues" evidence="1">
    <location>
        <begin position="33"/>
        <end position="43"/>
    </location>
</feature>
<dbReference type="EMBL" id="GEBQ01028178">
    <property type="protein sequence ID" value="JAT11799.1"/>
    <property type="molecule type" value="Transcribed_RNA"/>
</dbReference>
<reference evidence="2" key="1">
    <citation type="submission" date="2015-11" db="EMBL/GenBank/DDBJ databases">
        <title>De novo transcriptome assembly of four potential Pierce s Disease insect vectors from Arizona vineyards.</title>
        <authorList>
            <person name="Tassone E.E."/>
        </authorList>
    </citation>
    <scope>NUCLEOTIDE SEQUENCE</scope>
</reference>
<feature type="compositionally biased region" description="Polar residues" evidence="1">
    <location>
        <begin position="1"/>
        <end position="11"/>
    </location>
</feature>
<feature type="region of interest" description="Disordered" evidence="1">
    <location>
        <begin position="1"/>
        <end position="99"/>
    </location>
</feature>
<sequence>PRLSLSASTCYRQPRTSEDMSEHAMPLIWNGDEMPRNSSEKNIDLSLLSGGISMESEGRNSSGRTKKKSKTRPSSTKQRGTPRHPQTLRTARVKTTRKSEYLENEVVSEFFDELGKAKQAEVEKTPEFYKKLAKDAGKYTEKKLRPQRTPRPWRTRPPRRSQPEIIKVDLDSKSFEKPREEDEIRFSTKHTKRQDQPLDEKKTGAKKEKDLPKLKSEMKVETRIKGTGGIKTQSSVSGNSKNKTQIASKEKSNYMYSEDYSVREGSKGSSEVEEGETVEDEEEEEDSFTEYCDYSAWSDVLARNKTARKPKKKHSKKEAFAEKSSTEMRKWPGKEIKDKADRLRQKEGKVSRKKKRDRALKKRMNERGSRKSGAYDDYDYSKTGQEKIEKDYDDYNYRKKSRKRTENYEDGDYSDYPEKKKIRMRTVGEKRHAVKEVKSYLEKMDKDYGGRPGRERKERGREGRGRGRGFERGGRFRDRDRRKGRDYGYKGRDYGYKGRDFEEGGDGGYRRGGRGRGRDGDRRGRRDDWGERREGG</sequence>
<feature type="compositionally biased region" description="Basic residues" evidence="1">
    <location>
        <begin position="145"/>
        <end position="159"/>
    </location>
</feature>
<evidence type="ECO:0000313" key="2">
    <source>
        <dbReference type="EMBL" id="JAT11799.1"/>
    </source>
</evidence>
<feature type="compositionally biased region" description="Basic and acidic residues" evidence="1">
    <location>
        <begin position="516"/>
        <end position="536"/>
    </location>
</feature>
<feature type="region of interest" description="Disordered" evidence="1">
    <location>
        <begin position="442"/>
        <end position="536"/>
    </location>
</feature>
<accession>A0A1B6KK20</accession>
<feature type="non-terminal residue" evidence="2">
    <location>
        <position position="536"/>
    </location>
</feature>
<feature type="non-terminal residue" evidence="2">
    <location>
        <position position="1"/>
    </location>
</feature>
<feature type="compositionally biased region" description="Basic residues" evidence="1">
    <location>
        <begin position="351"/>
        <end position="362"/>
    </location>
</feature>
<feature type="compositionally biased region" description="Basic residues" evidence="1">
    <location>
        <begin position="305"/>
        <end position="316"/>
    </location>
</feature>
<name>A0A1B6KK20_9HEMI</name>
<feature type="compositionally biased region" description="Basic and acidic residues" evidence="1">
    <location>
        <begin position="166"/>
        <end position="186"/>
    </location>
</feature>
<feature type="compositionally biased region" description="Basic and acidic residues" evidence="1">
    <location>
        <begin position="317"/>
        <end position="350"/>
    </location>
</feature>
<feature type="compositionally biased region" description="Basic and acidic residues" evidence="1">
    <location>
        <begin position="442"/>
        <end position="502"/>
    </location>
</feature>
<gene>
    <name evidence="2" type="ORF">g.13938</name>
</gene>